<proteinExistence type="predicted"/>
<organism evidence="2 3">
    <name type="scientific">Cardiocondyla obscurior</name>
    <dbReference type="NCBI Taxonomy" id="286306"/>
    <lineage>
        <taxon>Eukaryota</taxon>
        <taxon>Metazoa</taxon>
        <taxon>Ecdysozoa</taxon>
        <taxon>Arthropoda</taxon>
        <taxon>Hexapoda</taxon>
        <taxon>Insecta</taxon>
        <taxon>Pterygota</taxon>
        <taxon>Neoptera</taxon>
        <taxon>Endopterygota</taxon>
        <taxon>Hymenoptera</taxon>
        <taxon>Apocrita</taxon>
        <taxon>Aculeata</taxon>
        <taxon>Formicoidea</taxon>
        <taxon>Formicidae</taxon>
        <taxon>Myrmicinae</taxon>
        <taxon>Cardiocondyla</taxon>
    </lineage>
</organism>
<dbReference type="Proteomes" id="UP001430953">
    <property type="component" value="Unassembled WGS sequence"/>
</dbReference>
<keyword evidence="3" id="KW-1185">Reference proteome</keyword>
<name>A0AAW2FH24_9HYME</name>
<keyword evidence="1" id="KW-0812">Transmembrane</keyword>
<evidence type="ECO:0000313" key="2">
    <source>
        <dbReference type="EMBL" id="KAL0113355.1"/>
    </source>
</evidence>
<keyword evidence="1" id="KW-0472">Membrane</keyword>
<evidence type="ECO:0000313" key="3">
    <source>
        <dbReference type="Proteomes" id="UP001430953"/>
    </source>
</evidence>
<feature type="transmembrane region" description="Helical" evidence="1">
    <location>
        <begin position="65"/>
        <end position="87"/>
    </location>
</feature>
<reference evidence="2 3" key="1">
    <citation type="submission" date="2023-03" db="EMBL/GenBank/DDBJ databases">
        <title>High recombination rates correlate with genetic variation in Cardiocondyla obscurior ants.</title>
        <authorList>
            <person name="Errbii M."/>
        </authorList>
    </citation>
    <scope>NUCLEOTIDE SEQUENCE [LARGE SCALE GENOMIC DNA]</scope>
    <source>
        <strain evidence="2">Alpha-2009</strain>
        <tissue evidence="2">Whole body</tissue>
    </source>
</reference>
<accession>A0AAW2FH24</accession>
<keyword evidence="1" id="KW-1133">Transmembrane helix</keyword>
<evidence type="ECO:0000256" key="1">
    <source>
        <dbReference type="SAM" id="Phobius"/>
    </source>
</evidence>
<comment type="caution">
    <text evidence="2">The sequence shown here is derived from an EMBL/GenBank/DDBJ whole genome shotgun (WGS) entry which is preliminary data.</text>
</comment>
<dbReference type="AlphaFoldDB" id="A0AAW2FH24"/>
<protein>
    <submittedName>
        <fullName evidence="2">Uncharacterized protein</fullName>
    </submittedName>
</protein>
<sequence length="223" mass="26352">MIRYNNRAVPRSGRPFAANLATCADCHRSRERLENQVSFVSVTREFNSVEKYLRPLAFDPLDTEINHTACWKIFFIFAKYFLLNVYIKSKKKNCKKKRSYSKNKTKINFEKYLTSWPERIRYGFSARGFRIKGNGTLNSRRSRSCTRAMPRARVTTNTKTYGEETMSEEVIFPSYYACARERDYKISGFFYRQFYANIDFPDKSRKKTCSTGMNAHAYREYNA</sequence>
<gene>
    <name evidence="2" type="ORF">PUN28_012489</name>
</gene>
<dbReference type="EMBL" id="JADYXP020000012">
    <property type="protein sequence ID" value="KAL0113355.1"/>
    <property type="molecule type" value="Genomic_DNA"/>
</dbReference>